<evidence type="ECO:0000313" key="2">
    <source>
        <dbReference type="EMBL" id="MDT0582479.1"/>
    </source>
</evidence>
<dbReference type="EMBL" id="JAVRIE010000002">
    <property type="protein sequence ID" value="MDT0582479.1"/>
    <property type="molecule type" value="Genomic_DNA"/>
</dbReference>
<sequence length="166" mass="18914">MQCPRTDTPLKTINVGKVPVYVSENCGGVFLTHQTLHLFECPKDARGNALSKHLSQFHDARLNVDQRVRCPECKDTVMLRRFYSPLQVVEIDECPSCGGIWLDTGELSKLQSLMLNETDKARLRAELLDEHRRAEINGLPHLHDFGSRSDRIDNFMELTSYIAMSI</sequence>
<dbReference type="Pfam" id="PF13453">
    <property type="entry name" value="Zn_ribbon_TFIIB"/>
    <property type="match status" value="1"/>
</dbReference>
<feature type="domain" description="Transcription factor zinc-finger" evidence="1">
    <location>
        <begin position="69"/>
        <end position="110"/>
    </location>
</feature>
<protein>
    <submittedName>
        <fullName evidence="2">Zf-TFIIB domain-containing protein</fullName>
    </submittedName>
</protein>
<gene>
    <name evidence="2" type="ORF">RM544_08000</name>
</gene>
<proteinExistence type="predicted"/>
<keyword evidence="3" id="KW-1185">Reference proteome</keyword>
<comment type="caution">
    <text evidence="2">The sequence shown here is derived from an EMBL/GenBank/DDBJ whole genome shotgun (WGS) entry which is preliminary data.</text>
</comment>
<evidence type="ECO:0000313" key="3">
    <source>
        <dbReference type="Proteomes" id="UP001249020"/>
    </source>
</evidence>
<dbReference type="Proteomes" id="UP001249020">
    <property type="component" value="Unassembled WGS sequence"/>
</dbReference>
<evidence type="ECO:0000259" key="1">
    <source>
        <dbReference type="Pfam" id="PF13453"/>
    </source>
</evidence>
<dbReference type="AlphaFoldDB" id="A0AAW8R220"/>
<reference evidence="2 3" key="1">
    <citation type="submission" date="2023-09" db="EMBL/GenBank/DDBJ databases">
        <authorList>
            <person name="Rey-Velasco X."/>
        </authorList>
    </citation>
    <scope>NUCLEOTIDE SEQUENCE [LARGE SCALE GENOMIC DNA]</scope>
    <source>
        <strain evidence="2 3">W409</strain>
    </source>
</reference>
<name>A0AAW8R220_9ALTE</name>
<dbReference type="InterPro" id="IPR027392">
    <property type="entry name" value="TF_Znf"/>
</dbReference>
<accession>A0AAW8R220</accession>
<dbReference type="RefSeq" id="WP_311361238.1">
    <property type="nucleotide sequence ID" value="NZ_JAVRIE010000002.1"/>
</dbReference>
<organism evidence="2 3">
    <name type="scientific">Brumicola blandensis</name>
    <dbReference type="NCBI Taxonomy" id="3075611"/>
    <lineage>
        <taxon>Bacteria</taxon>
        <taxon>Pseudomonadati</taxon>
        <taxon>Pseudomonadota</taxon>
        <taxon>Gammaproteobacteria</taxon>
        <taxon>Alteromonadales</taxon>
        <taxon>Alteromonadaceae</taxon>
        <taxon>Brumicola</taxon>
    </lineage>
</organism>